<reference evidence="4" key="1">
    <citation type="submission" date="2022-08" db="UniProtKB">
        <authorList>
            <consortium name="EnsemblMetazoa"/>
        </authorList>
    </citation>
    <scope>IDENTIFICATION</scope>
    <source>
        <strain evidence="4">05x7-T-G4-1.051#20</strain>
    </source>
</reference>
<proteinExistence type="predicted"/>
<keyword evidence="5" id="KW-1185">Reference proteome</keyword>
<feature type="chain" id="PRO_5036484072" description="ShKT domain-containing protein" evidence="2">
    <location>
        <begin position="24"/>
        <end position="584"/>
    </location>
</feature>
<dbReference type="InterPro" id="IPR003582">
    <property type="entry name" value="ShKT_dom"/>
</dbReference>
<evidence type="ECO:0000259" key="3">
    <source>
        <dbReference type="PROSITE" id="PS51670"/>
    </source>
</evidence>
<keyword evidence="2" id="KW-0732">Signal</keyword>
<evidence type="ECO:0000256" key="2">
    <source>
        <dbReference type="SAM" id="SignalP"/>
    </source>
</evidence>
<organism evidence="4 5">
    <name type="scientific">Magallana gigas</name>
    <name type="common">Pacific oyster</name>
    <name type="synonym">Crassostrea gigas</name>
    <dbReference type="NCBI Taxonomy" id="29159"/>
    <lineage>
        <taxon>Eukaryota</taxon>
        <taxon>Metazoa</taxon>
        <taxon>Spiralia</taxon>
        <taxon>Lophotrochozoa</taxon>
        <taxon>Mollusca</taxon>
        <taxon>Bivalvia</taxon>
        <taxon>Autobranchia</taxon>
        <taxon>Pteriomorphia</taxon>
        <taxon>Ostreida</taxon>
        <taxon>Ostreoidea</taxon>
        <taxon>Ostreidae</taxon>
        <taxon>Magallana</taxon>
    </lineage>
</organism>
<sequence>MDADERFFVCFLFLMLLAQECLTECTFPEFLRSAKDEETGLLRPWKTGTHWFQISTNPQIQELSEIYVTGSDMWQFKLEFPRSCETKARRLSNKISRSERCGQRTLSYNRTCLTVDNAGLHTYRLLEHHREGWSGTKYVCVSFQRRGNNVVTIRKGPLRDRNVPELCNDVKMENDAWPWLATWEPSPYICPISGGFSLRVISGLTMKDTCENEWRNSSLEVECSKGEGVSFIPPTKSSCNPFSNTSHITPLYCWAGWQDGPYTYMIVSAKTESNYHNEPQFCLRFPTVFGTDFEAFLYVSVICPTDWDGRPPAGINYFKLKIRRKNNAICEDDNEEECSKLKDSGICEHSQNGFYEHCLKTCGECDNSAAVRKTCSFESKLNARWKLIDRDRFERVTINSSHVVFSEMGAFECYQTTPDVHQYTVTTAHNNGCSKRYSCIELERLGNNIIRYRIGPSVRENQPFETLCQFQDDGYPVMDTYRSSAKKTLIYDDEGFLLETYCGFEGQFKFNGTYGGQQCLGMISDKDPDTCNTVATLTLRSKDCLGITGVKQYQCLQYISDESSMDETYLITKSKDGEEEYNCW</sequence>
<dbReference type="AlphaFoldDB" id="A0A8W8LAG9"/>
<dbReference type="PROSITE" id="PS51670">
    <property type="entry name" value="SHKT"/>
    <property type="match status" value="1"/>
</dbReference>
<evidence type="ECO:0000313" key="4">
    <source>
        <dbReference type="EnsemblMetazoa" id="G27391.1:cds"/>
    </source>
</evidence>
<accession>A0A8W8LAG9</accession>
<feature type="signal peptide" evidence="2">
    <location>
        <begin position="1"/>
        <end position="23"/>
    </location>
</feature>
<dbReference type="PANTHER" id="PTHR22255">
    <property type="entry name" value="LP06548P"/>
    <property type="match status" value="1"/>
</dbReference>
<dbReference type="Pfam" id="PF23069">
    <property type="entry name" value="DUF7042"/>
    <property type="match status" value="1"/>
</dbReference>
<name>A0A8W8LAG9_MAGGI</name>
<dbReference type="EnsemblMetazoa" id="G27391.1">
    <property type="protein sequence ID" value="G27391.1:cds"/>
    <property type="gene ID" value="G27391"/>
</dbReference>
<dbReference type="Proteomes" id="UP000005408">
    <property type="component" value="Unassembled WGS sequence"/>
</dbReference>
<dbReference type="InterPro" id="IPR055471">
    <property type="entry name" value="DUF7043"/>
</dbReference>
<comment type="caution">
    <text evidence="1">Lacks conserved residue(s) required for the propagation of feature annotation.</text>
</comment>
<evidence type="ECO:0000256" key="1">
    <source>
        <dbReference type="PROSITE-ProRule" id="PRU01005"/>
    </source>
</evidence>
<dbReference type="Pfam" id="PF23070">
    <property type="entry name" value="DUF7043"/>
    <property type="match status" value="2"/>
</dbReference>
<evidence type="ECO:0000313" key="5">
    <source>
        <dbReference type="Proteomes" id="UP000005408"/>
    </source>
</evidence>
<feature type="domain" description="ShKT" evidence="3">
    <location>
        <begin position="330"/>
        <end position="365"/>
    </location>
</feature>
<protein>
    <recommendedName>
        <fullName evidence="3">ShKT domain-containing protein</fullName>
    </recommendedName>
</protein>
<dbReference type="PANTHER" id="PTHR22255:SF9">
    <property type="entry name" value="LP06548P"/>
    <property type="match status" value="1"/>
</dbReference>
<dbReference type="InterPro" id="IPR055470">
    <property type="entry name" value="DUF7042"/>
</dbReference>